<protein>
    <recommendedName>
        <fullName evidence="4">Glycosyltransferase RgtA/B/C/D-like domain-containing protein</fullName>
    </recommendedName>
</protein>
<feature type="transmembrane region" description="Helical" evidence="1">
    <location>
        <begin position="296"/>
        <end position="318"/>
    </location>
</feature>
<proteinExistence type="predicted"/>
<dbReference type="EMBL" id="CP022530">
    <property type="protein sequence ID" value="ASP37502.1"/>
    <property type="molecule type" value="Genomic_DNA"/>
</dbReference>
<keyword evidence="1" id="KW-0472">Membrane</keyword>
<feature type="transmembrane region" description="Helical" evidence="1">
    <location>
        <begin position="219"/>
        <end position="244"/>
    </location>
</feature>
<feature type="transmembrane region" description="Helical" evidence="1">
    <location>
        <begin position="92"/>
        <end position="113"/>
    </location>
</feature>
<organism evidence="2 3">
    <name type="scientific">Bacterioplanes sanyensis</name>
    <dbReference type="NCBI Taxonomy" id="1249553"/>
    <lineage>
        <taxon>Bacteria</taxon>
        <taxon>Pseudomonadati</taxon>
        <taxon>Pseudomonadota</taxon>
        <taxon>Gammaproteobacteria</taxon>
        <taxon>Oceanospirillales</taxon>
        <taxon>Oceanospirillaceae</taxon>
        <taxon>Bacterioplanes</taxon>
    </lineage>
</organism>
<name>A0A222FFU0_9GAMM</name>
<dbReference type="KEGG" id="bsan:CHH28_01910"/>
<accession>A0A222FFU0</accession>
<feature type="transmembrane region" description="Helical" evidence="1">
    <location>
        <begin position="120"/>
        <end position="136"/>
    </location>
</feature>
<sequence>MTVVSDQRRNWGGLLSALVLLLLLALQIQQFGHGIRTTADDVAFLANYQQGWAAILADAQRTAEFSGRFSHYIQTPLNSLGAYWAAEPATRYAMLALYVAVWLMFAGFCARLLAQGQRSVALMICLWLVALHPLAYEHMPPNAYPLQNTVPMLLILAARWWLLVNPQAGWPARLTTYVLTAIGMWSGDFALIFASALLLAEHLRYLASAYPGLTYHRKFGVSLPLSKLLSDMALVAVVMVPYILYRQAFPSQYTGNSMTGFADPLRVLHTAWLHIYAGTSPYRFDAAVLMQASTWVWVKAGVFATVAALLGAWCVALLPRWRARMSGATLLAAVLLSFYIVMPVALVARQQQWCFDYGVCGYLDSRIVYLLVGLVLAVLAIVLRSWLSLRLAQLLVGLSIFIGAGSNYVINAHLASDMAHRSAPWQRAQQFACDGDYREQSDAQLIAQIDPAQLVPMHPHIYRAEFWQQHLNDLRHRPGCAIAPRNDSLVTLTRTMHFGSQGNGNLLLASGWSAPEPWGCGALVERR</sequence>
<keyword evidence="1" id="KW-1133">Transmembrane helix</keyword>
<reference evidence="2 3" key="1">
    <citation type="submission" date="2017-07" db="EMBL/GenBank/DDBJ databases">
        <title>Annotated genome sequence of Bacterioplanes sanyensis isolated from Red Sea.</title>
        <authorList>
            <person name="Rehman Z.U."/>
        </authorList>
    </citation>
    <scope>NUCLEOTIDE SEQUENCE [LARGE SCALE GENOMIC DNA]</scope>
    <source>
        <strain evidence="2 3">NV9</strain>
    </source>
</reference>
<gene>
    <name evidence="2" type="ORF">CHH28_01910</name>
</gene>
<evidence type="ECO:0000256" key="1">
    <source>
        <dbReference type="SAM" id="Phobius"/>
    </source>
</evidence>
<keyword evidence="3" id="KW-1185">Reference proteome</keyword>
<feature type="transmembrane region" description="Helical" evidence="1">
    <location>
        <begin position="330"/>
        <end position="347"/>
    </location>
</feature>
<feature type="transmembrane region" description="Helical" evidence="1">
    <location>
        <begin position="367"/>
        <end position="387"/>
    </location>
</feature>
<dbReference type="Proteomes" id="UP000202440">
    <property type="component" value="Chromosome"/>
</dbReference>
<evidence type="ECO:0000313" key="2">
    <source>
        <dbReference type="EMBL" id="ASP37502.1"/>
    </source>
</evidence>
<keyword evidence="1" id="KW-0812">Transmembrane</keyword>
<evidence type="ECO:0008006" key="4">
    <source>
        <dbReference type="Google" id="ProtNLM"/>
    </source>
</evidence>
<dbReference type="AlphaFoldDB" id="A0A222FFU0"/>
<feature type="transmembrane region" description="Helical" evidence="1">
    <location>
        <begin position="174"/>
        <end position="199"/>
    </location>
</feature>
<feature type="transmembrane region" description="Helical" evidence="1">
    <location>
        <begin position="394"/>
        <end position="414"/>
    </location>
</feature>
<evidence type="ECO:0000313" key="3">
    <source>
        <dbReference type="Proteomes" id="UP000202440"/>
    </source>
</evidence>